<dbReference type="GO" id="GO:0046872">
    <property type="term" value="F:metal ion binding"/>
    <property type="evidence" value="ECO:0007669"/>
    <property type="project" value="UniProtKB-KW"/>
</dbReference>
<dbReference type="AlphaFoldDB" id="A0A1E7Q6U3"/>
<accession>A0A1E7Q6U3</accession>
<dbReference type="SUPFAM" id="SSF53649">
    <property type="entry name" value="Alkaline phosphatase-like"/>
    <property type="match status" value="1"/>
</dbReference>
<feature type="transmembrane region" description="Helical" evidence="9">
    <location>
        <begin position="91"/>
        <end position="111"/>
    </location>
</feature>
<dbReference type="PIRSF" id="PIRSF005091">
    <property type="entry name" value="Mmb_sulf_HI1246"/>
    <property type="match status" value="1"/>
</dbReference>
<evidence type="ECO:0000259" key="10">
    <source>
        <dbReference type="Pfam" id="PF00884"/>
    </source>
</evidence>
<dbReference type="InterPro" id="IPR050448">
    <property type="entry name" value="OpgB/LTA_synthase_biosynth"/>
</dbReference>
<dbReference type="InterPro" id="IPR017850">
    <property type="entry name" value="Alkaline_phosphatase_core_sf"/>
</dbReference>
<proteinExistence type="predicted"/>
<evidence type="ECO:0000256" key="7">
    <source>
        <dbReference type="PIRSR" id="PIRSR005091-2"/>
    </source>
</evidence>
<dbReference type="OrthoDB" id="9760224at2"/>
<protein>
    <recommendedName>
        <fullName evidence="10">Sulfatase N-terminal domain-containing protein</fullName>
    </recommendedName>
</protein>
<dbReference type="RefSeq" id="WP_070049481.1">
    <property type="nucleotide sequence ID" value="NZ_CBCSDO010000007.1"/>
</dbReference>
<dbReference type="Gene3D" id="3.30.1120.80">
    <property type="match status" value="1"/>
</dbReference>
<feature type="binding site" evidence="8">
    <location>
        <position position="518"/>
    </location>
    <ligand>
        <name>Mn(2+)</name>
        <dbReference type="ChEBI" id="CHEBI:29035"/>
    </ligand>
</feature>
<evidence type="ECO:0000256" key="1">
    <source>
        <dbReference type="ARBA" id="ARBA00004651"/>
    </source>
</evidence>
<keyword evidence="7" id="KW-0479">Metal-binding</keyword>
<organism evidence="11 12">
    <name type="scientific">Rheinheimera salexigens</name>
    <dbReference type="NCBI Taxonomy" id="1628148"/>
    <lineage>
        <taxon>Bacteria</taxon>
        <taxon>Pseudomonadati</taxon>
        <taxon>Pseudomonadota</taxon>
        <taxon>Gammaproteobacteria</taxon>
        <taxon>Chromatiales</taxon>
        <taxon>Chromatiaceae</taxon>
        <taxon>Rheinheimera</taxon>
    </lineage>
</organism>
<feature type="domain" description="Sulfatase N-terminal" evidence="10">
    <location>
        <begin position="295"/>
        <end position="567"/>
    </location>
</feature>
<dbReference type="Proteomes" id="UP000242258">
    <property type="component" value="Unassembled WGS sequence"/>
</dbReference>
<keyword evidence="5 9" id="KW-0472">Membrane</keyword>
<evidence type="ECO:0000313" key="11">
    <source>
        <dbReference type="EMBL" id="OEY69912.1"/>
    </source>
</evidence>
<dbReference type="Gene3D" id="3.40.720.10">
    <property type="entry name" value="Alkaline Phosphatase, subunit A"/>
    <property type="match status" value="1"/>
</dbReference>
<dbReference type="GO" id="GO:0005886">
    <property type="term" value="C:plasma membrane"/>
    <property type="evidence" value="ECO:0007669"/>
    <property type="project" value="UniProtKB-SubCell"/>
</dbReference>
<keyword evidence="2" id="KW-1003">Cell membrane</keyword>
<dbReference type="EMBL" id="MKEK01000001">
    <property type="protein sequence ID" value="OEY69912.1"/>
    <property type="molecule type" value="Genomic_DNA"/>
</dbReference>
<keyword evidence="3 9" id="KW-0812">Transmembrane</keyword>
<gene>
    <name evidence="11" type="ORF">BI198_10300</name>
</gene>
<evidence type="ECO:0000256" key="9">
    <source>
        <dbReference type="SAM" id="Phobius"/>
    </source>
</evidence>
<feature type="transmembrane region" description="Helical" evidence="9">
    <location>
        <begin position="57"/>
        <end position="79"/>
    </location>
</feature>
<evidence type="ECO:0000256" key="6">
    <source>
        <dbReference type="PIRSR" id="PIRSR005091-1"/>
    </source>
</evidence>
<evidence type="ECO:0000256" key="5">
    <source>
        <dbReference type="ARBA" id="ARBA00023136"/>
    </source>
</evidence>
<comment type="subcellular location">
    <subcellularLocation>
        <location evidence="1">Cell membrane</location>
        <topology evidence="1">Multi-pass membrane protein</topology>
    </subcellularLocation>
</comment>
<reference evidence="12" key="1">
    <citation type="submission" date="2016-09" db="EMBL/GenBank/DDBJ databases">
        <authorList>
            <person name="Wan X."/>
            <person name="Hou S."/>
        </authorList>
    </citation>
    <scope>NUCLEOTIDE SEQUENCE [LARGE SCALE GENOMIC DNA]</scope>
    <source>
        <strain evidence="12">KH87</strain>
    </source>
</reference>
<evidence type="ECO:0000313" key="12">
    <source>
        <dbReference type="Proteomes" id="UP000242258"/>
    </source>
</evidence>
<dbReference type="CDD" id="cd16015">
    <property type="entry name" value="LTA_synthase"/>
    <property type="match status" value="1"/>
</dbReference>
<dbReference type="Pfam" id="PF00884">
    <property type="entry name" value="Sulfatase"/>
    <property type="match status" value="1"/>
</dbReference>
<comment type="caution">
    <text evidence="11">The sequence shown here is derived from an EMBL/GenBank/DDBJ whole genome shotgun (WGS) entry which is preliminary data.</text>
</comment>
<feature type="binding site" evidence="7">
    <location>
        <position position="460"/>
    </location>
    <ligand>
        <name>substrate</name>
    </ligand>
</feature>
<feature type="transmembrane region" description="Helical" evidence="9">
    <location>
        <begin position="183"/>
        <end position="204"/>
    </location>
</feature>
<keyword evidence="7" id="KW-0464">Manganese</keyword>
<dbReference type="PANTHER" id="PTHR47371">
    <property type="entry name" value="LIPOTEICHOIC ACID SYNTHASE"/>
    <property type="match status" value="1"/>
</dbReference>
<evidence type="ECO:0000256" key="8">
    <source>
        <dbReference type="PIRSR" id="PIRSR005091-3"/>
    </source>
</evidence>
<evidence type="ECO:0000256" key="2">
    <source>
        <dbReference type="ARBA" id="ARBA00022475"/>
    </source>
</evidence>
<keyword evidence="12" id="KW-1185">Reference proteome</keyword>
<evidence type="ECO:0000256" key="4">
    <source>
        <dbReference type="ARBA" id="ARBA00022989"/>
    </source>
</evidence>
<sequence>MRALSGYFSQFKLVIVFFFTLLAIFLVSRLGLAMWQFERIPSEQLSLLFLGGLRVDLSTAAYLSLPLSLLVYIADWVYLPFKPYLQKFNRGYAIVAITLIVLVEAATPAFINQYDVRPNRLFIEYIAYPQEVFSMLLNGHIATLVIALLCCAITVFLLLRFFPKPEFKTAIKAEPKYNVNKAPRLFFVSNISLLLVIFVLFLAARGTVGHRPLNPALVYFSQDTLVNSLVLNSTYSVAFAVKNMADEKSAVSLYGEMPKQQIIDLVRQASYRSQFDDEALPTLAINPPYNTQKRKNLVIILEESLGARFVGKLQGTAITPELDKLYEQGWGFTNLYATGTRSVRGIEAVITGFLPSPSRSVVKLAKSQQQFFTLADVLASEGYQTQFIYGGESHFDNMKSFFLGNGFSDIVDFKDIKQPKFVASWGASDEDLFNQADQELLQLQQKQQPFFSLIFSSSNHDPFEIPLYTSSLPQNHVSDNIKRDRAINYADYALGQFIAKAKTQPYWQDTIFLIVADHDVRVYGSEPVPVKSFHIPAVILNSDFDHTFDSRLASQIDLPVTLLSLIGSQAATPMTGLDLTKKYPQQRAMMQYYDNFAYIENDQVVILMPGGKVSYGQYDVNSKAQTALPASTEPSLLKDKALAHVLFSSMAYQQQLYRRQVEPKIQSTVPSTEPSTVSSTVQLAKQSVALLTEPVTVQGAVQPIVQE</sequence>
<feature type="binding site" evidence="8">
    <location>
        <position position="517"/>
    </location>
    <ligand>
        <name>Mn(2+)</name>
        <dbReference type="ChEBI" id="CHEBI:29035"/>
    </ligand>
</feature>
<feature type="transmembrane region" description="Helical" evidence="9">
    <location>
        <begin position="141"/>
        <end position="162"/>
    </location>
</feature>
<keyword evidence="4 9" id="KW-1133">Transmembrane helix</keyword>
<feature type="binding site" evidence="8">
    <location>
        <position position="303"/>
    </location>
    <ligand>
        <name>Mn(2+)</name>
        <dbReference type="ChEBI" id="CHEBI:29035"/>
    </ligand>
</feature>
<evidence type="ECO:0000256" key="3">
    <source>
        <dbReference type="ARBA" id="ARBA00022692"/>
    </source>
</evidence>
<dbReference type="STRING" id="1628148.BI198_10300"/>
<dbReference type="InterPro" id="IPR012160">
    <property type="entry name" value="LtaS-like"/>
</dbReference>
<dbReference type="InterPro" id="IPR000917">
    <property type="entry name" value="Sulfatase_N"/>
</dbReference>
<dbReference type="PANTHER" id="PTHR47371:SF3">
    <property type="entry name" value="PHOSPHOGLYCEROL TRANSFERASE I"/>
    <property type="match status" value="1"/>
</dbReference>
<name>A0A1E7Q6U3_9GAMM</name>
<feature type="transmembrane region" description="Helical" evidence="9">
    <location>
        <begin position="12"/>
        <end position="37"/>
    </location>
</feature>
<feature type="active site" evidence="6">
    <location>
        <position position="342"/>
    </location>
</feature>